<evidence type="ECO:0000313" key="3">
    <source>
        <dbReference type="Proteomes" id="UP000302139"/>
    </source>
</evidence>
<evidence type="ECO:0000256" key="1">
    <source>
        <dbReference type="SAM" id="MobiDB-lite"/>
    </source>
</evidence>
<accession>A0A4D4LL47</accession>
<evidence type="ECO:0000313" key="2">
    <source>
        <dbReference type="EMBL" id="GDY62321.1"/>
    </source>
</evidence>
<comment type="caution">
    <text evidence="2">The sequence shown here is derived from an EMBL/GenBank/DDBJ whole genome shotgun (WGS) entry which is preliminary data.</text>
</comment>
<reference evidence="2 3" key="1">
    <citation type="submission" date="2019-04" db="EMBL/GenBank/DDBJ databases">
        <title>Draft genome sequences of Streptomyces avermitilis NBRC 14893.</title>
        <authorList>
            <person name="Komaki H."/>
            <person name="Tamura T."/>
            <person name="Hosoyama A."/>
        </authorList>
    </citation>
    <scope>NUCLEOTIDE SEQUENCE [LARGE SCALE GENOMIC DNA]</scope>
    <source>
        <strain evidence="2 3">NBRC 14893</strain>
    </source>
</reference>
<proteinExistence type="predicted"/>
<dbReference type="Proteomes" id="UP000302139">
    <property type="component" value="Unassembled WGS sequence"/>
</dbReference>
<name>A0A4D4LL47_STRAX</name>
<sequence>MRARAWARTVVSGSRAGSSDQRPATVGGPVRDWGRAVAVREPYRPRGTARLARCAVEPAVRPEPSRERIGASVSFVSRPVQARSQITSASWGSVASGCVVART</sequence>
<dbReference type="AlphaFoldDB" id="A0A4D4LL47"/>
<feature type="region of interest" description="Disordered" evidence="1">
    <location>
        <begin position="1"/>
        <end position="29"/>
    </location>
</feature>
<feature type="compositionally biased region" description="Polar residues" evidence="1">
    <location>
        <begin position="11"/>
        <end position="22"/>
    </location>
</feature>
<dbReference type="EMBL" id="BJHX01000001">
    <property type="protein sequence ID" value="GDY62321.1"/>
    <property type="molecule type" value="Genomic_DNA"/>
</dbReference>
<protein>
    <submittedName>
        <fullName evidence="2">Uncharacterized protein</fullName>
    </submittedName>
</protein>
<organism evidence="2 3">
    <name type="scientific">Streptomyces avermitilis</name>
    <dbReference type="NCBI Taxonomy" id="33903"/>
    <lineage>
        <taxon>Bacteria</taxon>
        <taxon>Bacillati</taxon>
        <taxon>Actinomycetota</taxon>
        <taxon>Actinomycetes</taxon>
        <taxon>Kitasatosporales</taxon>
        <taxon>Streptomycetaceae</taxon>
        <taxon>Streptomyces</taxon>
    </lineage>
</organism>
<gene>
    <name evidence="2" type="ORF">SAV14893_017140</name>
</gene>